<keyword evidence="3" id="KW-0808">Transferase</keyword>
<dbReference type="EMBL" id="ARYM01000004">
    <property type="protein sequence ID" value="KCZ99671.1"/>
    <property type="molecule type" value="Genomic_DNA"/>
</dbReference>
<comment type="catalytic activity">
    <reaction evidence="4">
        <text>a 2'-deoxyadenosine in DNA + S-adenosyl-L-methionine = an N(6)-methyl-2'-deoxyadenosine in DNA + S-adenosyl-L-homocysteine + H(+)</text>
        <dbReference type="Rhea" id="RHEA:15197"/>
        <dbReference type="Rhea" id="RHEA-COMP:12418"/>
        <dbReference type="Rhea" id="RHEA-COMP:12419"/>
        <dbReference type="ChEBI" id="CHEBI:15378"/>
        <dbReference type="ChEBI" id="CHEBI:57856"/>
        <dbReference type="ChEBI" id="CHEBI:59789"/>
        <dbReference type="ChEBI" id="CHEBI:90615"/>
        <dbReference type="ChEBI" id="CHEBI:90616"/>
        <dbReference type="EC" id="2.1.1.72"/>
    </reaction>
</comment>
<feature type="domain" description="MmeI-like target recognition" evidence="7">
    <location>
        <begin position="607"/>
        <end position="805"/>
    </location>
</feature>
<dbReference type="eggNOG" id="COG1002">
    <property type="taxonomic scope" value="Bacteria"/>
</dbReference>
<feature type="domain" description="MmeI-like helicase spacer" evidence="6">
    <location>
        <begin position="170"/>
        <end position="247"/>
    </location>
</feature>
<dbReference type="InterPro" id="IPR046817">
    <property type="entry name" value="MmeI_N"/>
</dbReference>
<dbReference type="PANTHER" id="PTHR33841:SF1">
    <property type="entry name" value="DNA METHYLTRANSFERASE A"/>
    <property type="match status" value="1"/>
</dbReference>
<dbReference type="OrthoDB" id="9806213at2"/>
<dbReference type="InterPro" id="IPR046819">
    <property type="entry name" value="MmeI_hel"/>
</dbReference>
<evidence type="ECO:0000259" key="6">
    <source>
        <dbReference type="Pfam" id="PF20465"/>
    </source>
</evidence>
<dbReference type="Pfam" id="PF20465">
    <property type="entry name" value="MmeI_hel"/>
    <property type="match status" value="1"/>
</dbReference>
<organism evidence="10 11">
    <name type="scientific">Hyphomonas polymorpha PS728</name>
    <dbReference type="NCBI Taxonomy" id="1280954"/>
    <lineage>
        <taxon>Bacteria</taxon>
        <taxon>Pseudomonadati</taxon>
        <taxon>Pseudomonadota</taxon>
        <taxon>Alphaproteobacteria</taxon>
        <taxon>Hyphomonadales</taxon>
        <taxon>Hyphomonadaceae</taxon>
        <taxon>Hyphomonas</taxon>
    </lineage>
</organism>
<keyword evidence="11" id="KW-1185">Reference proteome</keyword>
<evidence type="ECO:0000313" key="10">
    <source>
        <dbReference type="EMBL" id="KCZ99671.1"/>
    </source>
</evidence>
<evidence type="ECO:0000256" key="4">
    <source>
        <dbReference type="ARBA" id="ARBA00047942"/>
    </source>
</evidence>
<dbReference type="PANTHER" id="PTHR33841">
    <property type="entry name" value="DNA METHYLTRANSFERASE YEEA-RELATED"/>
    <property type="match status" value="1"/>
</dbReference>
<evidence type="ECO:0000259" key="7">
    <source>
        <dbReference type="Pfam" id="PF20466"/>
    </source>
</evidence>
<evidence type="ECO:0000259" key="9">
    <source>
        <dbReference type="Pfam" id="PF20473"/>
    </source>
</evidence>
<dbReference type="InterPro" id="IPR029063">
    <property type="entry name" value="SAM-dependent_MTases_sf"/>
</dbReference>
<dbReference type="GO" id="GO:0009007">
    <property type="term" value="F:site-specific DNA-methyltransferase (adenine-specific) activity"/>
    <property type="evidence" value="ECO:0007669"/>
    <property type="project" value="UniProtKB-EC"/>
</dbReference>
<feature type="domain" description="MmeI-like DNA-methyltransferase" evidence="9">
    <location>
        <begin position="322"/>
        <end position="577"/>
    </location>
</feature>
<dbReference type="Pfam" id="PF20464">
    <property type="entry name" value="MmeI_N"/>
    <property type="match status" value="1"/>
</dbReference>
<evidence type="ECO:0000259" key="8">
    <source>
        <dbReference type="Pfam" id="PF20467"/>
    </source>
</evidence>
<gene>
    <name evidence="10" type="ORF">HPO_04770</name>
</gene>
<dbReference type="EC" id="2.1.1.72" evidence="1"/>
<dbReference type="InterPro" id="IPR046816">
    <property type="entry name" value="MmeI_Mtase"/>
</dbReference>
<evidence type="ECO:0000256" key="3">
    <source>
        <dbReference type="ARBA" id="ARBA00022679"/>
    </source>
</evidence>
<comment type="caution">
    <text evidence="10">The sequence shown here is derived from an EMBL/GenBank/DDBJ whole genome shotgun (WGS) entry which is preliminary data.</text>
</comment>
<dbReference type="PATRIC" id="fig|1280954.3.peg.973"/>
<dbReference type="SUPFAM" id="SSF53335">
    <property type="entry name" value="S-adenosyl-L-methionine-dependent methyltransferases"/>
    <property type="match status" value="1"/>
</dbReference>
<dbReference type="Pfam" id="PF20467">
    <property type="entry name" value="MmeI_C"/>
    <property type="match status" value="1"/>
</dbReference>
<dbReference type="Pfam" id="PF20466">
    <property type="entry name" value="MmeI_TRD"/>
    <property type="match status" value="1"/>
</dbReference>
<protein>
    <recommendedName>
        <fullName evidence="1">site-specific DNA-methyltransferase (adenine-specific)</fullName>
        <ecNumber evidence="1">2.1.1.72</ecNumber>
    </recommendedName>
</protein>
<reference evidence="10 11" key="1">
    <citation type="journal article" date="2014" name="Antonie Van Leeuwenhoek">
        <title>Hyphomonas beringensis sp. nov. and Hyphomonas chukchiensis sp. nov., isolated from surface seawater of the Bering Sea and Chukchi Sea.</title>
        <authorList>
            <person name="Li C."/>
            <person name="Lai Q."/>
            <person name="Li G."/>
            <person name="Dong C."/>
            <person name="Wang J."/>
            <person name="Liao Y."/>
            <person name="Shao Z."/>
        </authorList>
    </citation>
    <scope>NUCLEOTIDE SEQUENCE [LARGE SCALE GENOMIC DNA]</scope>
    <source>
        <strain evidence="10 11">PS728</strain>
    </source>
</reference>
<dbReference type="Gene3D" id="3.40.50.150">
    <property type="entry name" value="Vaccinia Virus protein VP39"/>
    <property type="match status" value="1"/>
</dbReference>
<dbReference type="GO" id="GO:0032259">
    <property type="term" value="P:methylation"/>
    <property type="evidence" value="ECO:0007669"/>
    <property type="project" value="UniProtKB-KW"/>
</dbReference>
<dbReference type="AlphaFoldDB" id="A0A062VN67"/>
<evidence type="ECO:0000313" key="11">
    <source>
        <dbReference type="Proteomes" id="UP000027100"/>
    </source>
</evidence>
<sequence length="901" mass="101372">MLTPGEIYSNLDALAASPPEGGEFGLALMEAVGAPRATITKLRETAKDGAFTWARMLRFEATAPGGAEIALARIREESETSPKSRRPRILLAFDGESIAAFDTKIADEPLRVGLDMLSLEGDIFFPLGGHERYVPAKEKLADVRATRFISRFHDAVRDVNPTWSTEADRHALNIFMARVLFCLFSDDVGIFEKDVFEKAVRQSTKVDGSDLADFLERAFQHMNTRPEDRPSETKGWSKLQYVNGSLFEEAVPMPTLDGRCRKLLLDCAKLNWKLINPDIFGSMLQAVVDVEKRGELGMHYTSPANIMKVLGPILLDELEADLERAGKNKVKLRDFLQRLSRIRIFDPACGSGNFLILAYKEMRSLEIKALRQLAEARMSGIQLEQFCGIEIDDFACEAARLGLWIAKYQCDQQLELDLGQRTDFLPLQKAGVIKRGNAAAVDWLDICTPQTGMETVVVGNPQFKGSKTQSKLQRNDMKSVFANRVKNAGDLDYVAIWFFKAAEYTRKTGAPFALVSTNSIVQGASVPILWPHLLEGLEIKFAHRSFKWSNLAKSNATVTCVIVGMGIPDNKSKRLFDGDIVRDVDLIGPYLAPNVKTIVTGRTRAKGPIAKCLETMMFGNMALDGRNEKCLRMSRKERDEILGEYPNADKFLRPIFGSEELMDGKDIWCIWVRADQVDEANAIEPLKNRFEDLLRVRTSHDAGDDMQKASATPWAFREQNEANSHTIIVPGATSEDRYWLPVDVKEKESIVSNLAFGIFDGEIWQAAILSSRIHRLWLETVGGKLENRVRYSNTLVWNTFPLPPLSDRRKAELEEHWWEIDLARKEAGFGRSLAELYNLKNIPRALRLAHEELDATIETIFGSRRYRSDADRIEHMLQLYERIVVEEASANGSKAKKKATA</sequence>
<dbReference type="InterPro" id="IPR046818">
    <property type="entry name" value="MmeI_C"/>
</dbReference>
<evidence type="ECO:0000259" key="5">
    <source>
        <dbReference type="Pfam" id="PF20464"/>
    </source>
</evidence>
<proteinExistence type="predicted"/>
<dbReference type="InterPro" id="IPR046820">
    <property type="entry name" value="MmeI_TRD"/>
</dbReference>
<evidence type="ECO:0000256" key="2">
    <source>
        <dbReference type="ARBA" id="ARBA00022603"/>
    </source>
</evidence>
<evidence type="ECO:0000256" key="1">
    <source>
        <dbReference type="ARBA" id="ARBA00011900"/>
    </source>
</evidence>
<feature type="domain" description="MmeI-like N-terminal" evidence="5">
    <location>
        <begin position="7"/>
        <end position="156"/>
    </location>
</feature>
<feature type="domain" description="MmeI-like C-terminal" evidence="8">
    <location>
        <begin position="809"/>
        <end position="883"/>
    </location>
</feature>
<dbReference type="STRING" id="1280954.HPO_04770"/>
<dbReference type="RefSeq" id="WP_051612292.1">
    <property type="nucleotide sequence ID" value="NZ_ARYM01000004.1"/>
</dbReference>
<name>A0A062VN67_9PROT</name>
<dbReference type="Proteomes" id="UP000027100">
    <property type="component" value="Unassembled WGS sequence"/>
</dbReference>
<dbReference type="InterPro" id="IPR050953">
    <property type="entry name" value="N4_N6_ade-DNA_methylase"/>
</dbReference>
<dbReference type="Pfam" id="PF20473">
    <property type="entry name" value="MmeI_Mtase"/>
    <property type="match status" value="1"/>
</dbReference>
<accession>A0A062VN67</accession>
<keyword evidence="2 10" id="KW-0489">Methyltransferase</keyword>